<sequence length="87" mass="9559">MGCAVLIRSALAISDTTPPTINTHKRRSGHRQRRRSMGAQQIFASLRAILSDSVSLSVESSTDELELGIWGKLTVTITHYLSQYKSG</sequence>
<keyword evidence="3" id="KW-1185">Reference proteome</keyword>
<name>A0ABR1BZ46_NECAM</name>
<feature type="compositionally biased region" description="Basic residues" evidence="1">
    <location>
        <begin position="23"/>
        <end position="36"/>
    </location>
</feature>
<accession>A0ABR1BZ46</accession>
<feature type="region of interest" description="Disordered" evidence="1">
    <location>
        <begin position="17"/>
        <end position="37"/>
    </location>
</feature>
<gene>
    <name evidence="2" type="primary">Necator_chrI.g3961</name>
    <name evidence="2" type="ORF">RB195_007832</name>
</gene>
<proteinExistence type="predicted"/>
<organism evidence="2 3">
    <name type="scientific">Necator americanus</name>
    <name type="common">Human hookworm</name>
    <dbReference type="NCBI Taxonomy" id="51031"/>
    <lineage>
        <taxon>Eukaryota</taxon>
        <taxon>Metazoa</taxon>
        <taxon>Ecdysozoa</taxon>
        <taxon>Nematoda</taxon>
        <taxon>Chromadorea</taxon>
        <taxon>Rhabditida</taxon>
        <taxon>Rhabditina</taxon>
        <taxon>Rhabditomorpha</taxon>
        <taxon>Strongyloidea</taxon>
        <taxon>Ancylostomatidae</taxon>
        <taxon>Bunostominae</taxon>
        <taxon>Necator</taxon>
    </lineage>
</organism>
<evidence type="ECO:0000256" key="1">
    <source>
        <dbReference type="SAM" id="MobiDB-lite"/>
    </source>
</evidence>
<protein>
    <submittedName>
        <fullName evidence="2">Uncharacterized protein</fullName>
    </submittedName>
</protein>
<reference evidence="2 3" key="1">
    <citation type="submission" date="2023-08" db="EMBL/GenBank/DDBJ databases">
        <title>A Necator americanus chromosomal reference genome.</title>
        <authorList>
            <person name="Ilik V."/>
            <person name="Petrzelkova K.J."/>
            <person name="Pardy F."/>
            <person name="Fuh T."/>
            <person name="Niatou-Singa F.S."/>
            <person name="Gouil Q."/>
            <person name="Baker L."/>
            <person name="Ritchie M.E."/>
            <person name="Jex A.R."/>
            <person name="Gazzola D."/>
            <person name="Li H."/>
            <person name="Toshio Fujiwara R."/>
            <person name="Zhan B."/>
            <person name="Aroian R.V."/>
            <person name="Pafco B."/>
            <person name="Schwarz E.M."/>
        </authorList>
    </citation>
    <scope>NUCLEOTIDE SEQUENCE [LARGE SCALE GENOMIC DNA]</scope>
    <source>
        <strain evidence="2 3">Aroian</strain>
        <tissue evidence="2">Whole animal</tissue>
    </source>
</reference>
<evidence type="ECO:0000313" key="2">
    <source>
        <dbReference type="EMBL" id="KAK6731601.1"/>
    </source>
</evidence>
<evidence type="ECO:0000313" key="3">
    <source>
        <dbReference type="Proteomes" id="UP001303046"/>
    </source>
</evidence>
<dbReference type="EMBL" id="JAVFWL010000001">
    <property type="protein sequence ID" value="KAK6731601.1"/>
    <property type="molecule type" value="Genomic_DNA"/>
</dbReference>
<dbReference type="Proteomes" id="UP001303046">
    <property type="component" value="Unassembled WGS sequence"/>
</dbReference>
<comment type="caution">
    <text evidence="2">The sequence shown here is derived from an EMBL/GenBank/DDBJ whole genome shotgun (WGS) entry which is preliminary data.</text>
</comment>